<dbReference type="Pfam" id="PF19319">
    <property type="entry name" value="DUF5919"/>
    <property type="match status" value="1"/>
</dbReference>
<keyword evidence="3" id="KW-1185">Reference proteome</keyword>
<gene>
    <name evidence="2" type="ORF">ACH4WX_18665</name>
</gene>
<reference evidence="2 3" key="1">
    <citation type="submission" date="2024-10" db="EMBL/GenBank/DDBJ databases">
        <title>The Natural Products Discovery Center: Release of the First 8490 Sequenced Strains for Exploring Actinobacteria Biosynthetic Diversity.</title>
        <authorList>
            <person name="Kalkreuter E."/>
            <person name="Kautsar S.A."/>
            <person name="Yang D."/>
            <person name="Bader C.D."/>
            <person name="Teijaro C.N."/>
            <person name="Fluegel L."/>
            <person name="Davis C.M."/>
            <person name="Simpson J.R."/>
            <person name="Lauterbach L."/>
            <person name="Steele A.D."/>
            <person name="Gui C."/>
            <person name="Meng S."/>
            <person name="Li G."/>
            <person name="Viehrig K."/>
            <person name="Ye F."/>
            <person name="Su P."/>
            <person name="Kiefer A.F."/>
            <person name="Nichols A."/>
            <person name="Cepeda A.J."/>
            <person name="Yan W."/>
            <person name="Fan B."/>
            <person name="Jiang Y."/>
            <person name="Adhikari A."/>
            <person name="Zheng C.-J."/>
            <person name="Schuster L."/>
            <person name="Cowan T.M."/>
            <person name="Smanski M.J."/>
            <person name="Chevrette M.G."/>
            <person name="De Carvalho L.P.S."/>
            <person name="Shen B."/>
        </authorList>
    </citation>
    <scope>NUCLEOTIDE SEQUENCE [LARGE SCALE GENOMIC DNA]</scope>
    <source>
        <strain evidence="2 3">NPDC020568</strain>
    </source>
</reference>
<evidence type="ECO:0000259" key="1">
    <source>
        <dbReference type="Pfam" id="PF19319"/>
    </source>
</evidence>
<evidence type="ECO:0000313" key="3">
    <source>
        <dbReference type="Proteomes" id="UP001611263"/>
    </source>
</evidence>
<evidence type="ECO:0000313" key="2">
    <source>
        <dbReference type="EMBL" id="MFI1462742.1"/>
    </source>
</evidence>
<dbReference type="Proteomes" id="UP001611263">
    <property type="component" value="Unassembled WGS sequence"/>
</dbReference>
<dbReference type="EMBL" id="JBIRUQ010000004">
    <property type="protein sequence ID" value="MFI1462742.1"/>
    <property type="molecule type" value="Genomic_DNA"/>
</dbReference>
<sequence>MATVLKALLQQRHIQTLSAFNREYDRHAMKVDSTLVGAGPKKAQFYRWLSGEITGLPYPHHCRVLQSMFPDRTVDELFRQHDAEGEAASTECARSGVLPPARQCLSGTADVDSVFPSRIAFTQAMSPQQLFGGARTIDIVGISLNLLCQQYSDREIVQLLESGTAVRCLFLDPEGKEISRREAEEGQAPGALSGLTALNIGVLQRIRENSGPASAGSLQIRTYDETARFNIVAVDSALCVVQPYLPLVRGLESPTLVARKSEAAGIFDTFVGVFDGIWARGKGLGS</sequence>
<organism evidence="2 3">
    <name type="scientific">Nocardia carnea</name>
    <dbReference type="NCBI Taxonomy" id="37328"/>
    <lineage>
        <taxon>Bacteria</taxon>
        <taxon>Bacillati</taxon>
        <taxon>Actinomycetota</taxon>
        <taxon>Actinomycetes</taxon>
        <taxon>Mycobacteriales</taxon>
        <taxon>Nocardiaceae</taxon>
        <taxon>Nocardia</taxon>
    </lineage>
</organism>
<protein>
    <submittedName>
        <fullName evidence="2">DUF5919 domain-containing protein</fullName>
    </submittedName>
</protein>
<name>A0ABW7TRB3_9NOCA</name>
<comment type="caution">
    <text evidence="2">The sequence shown here is derived from an EMBL/GenBank/DDBJ whole genome shotgun (WGS) entry which is preliminary data.</text>
</comment>
<dbReference type="GeneID" id="93503518"/>
<feature type="domain" description="DUF5919" evidence="1">
    <location>
        <begin position="137"/>
        <end position="281"/>
    </location>
</feature>
<proteinExistence type="predicted"/>
<accession>A0ABW7TRB3</accession>
<dbReference type="RefSeq" id="WP_033244165.1">
    <property type="nucleotide sequence ID" value="NZ_JBIRUQ010000004.1"/>
</dbReference>
<dbReference type="InterPro" id="IPR045697">
    <property type="entry name" value="DUF5919"/>
</dbReference>